<feature type="compositionally biased region" description="Basic and acidic residues" evidence="1">
    <location>
        <begin position="1"/>
        <end position="16"/>
    </location>
</feature>
<feature type="compositionally biased region" description="Basic and acidic residues" evidence="1">
    <location>
        <begin position="109"/>
        <end position="118"/>
    </location>
</feature>
<feature type="region of interest" description="Disordered" evidence="1">
    <location>
        <begin position="97"/>
        <end position="131"/>
    </location>
</feature>
<protein>
    <recommendedName>
        <fullName evidence="4">DUF2382 domain-containing protein</fullName>
    </recommendedName>
</protein>
<proteinExistence type="predicted"/>
<dbReference type="EMBL" id="JAATTO010000058">
    <property type="protein sequence ID" value="MBC9982922.1"/>
    <property type="molecule type" value="Genomic_DNA"/>
</dbReference>
<gene>
    <name evidence="2" type="ORF">HA482_32435</name>
</gene>
<reference evidence="2 3" key="1">
    <citation type="journal article" date="2020" name="Arch. Microbiol.">
        <title>Bradyrhizobium campsiandrae sp. nov., a nitrogen-fixing bacterial strain isolated from a native leguminous tree from the Amazon adapted to flooded conditions.</title>
        <authorList>
            <person name="Cabral Michel D."/>
            <person name="Martins da Costa E."/>
            <person name="Azarias Guimaraes A."/>
            <person name="Soares de Carvalho T."/>
            <person name="Santos de Castro Caputo P."/>
            <person name="Willems A."/>
            <person name="de Souza Moreira F.M."/>
        </authorList>
    </citation>
    <scope>NUCLEOTIDE SEQUENCE [LARGE SCALE GENOMIC DNA]</scope>
    <source>
        <strain evidence="3">INPA 384B</strain>
    </source>
</reference>
<evidence type="ECO:0000313" key="2">
    <source>
        <dbReference type="EMBL" id="MBC9982922.1"/>
    </source>
</evidence>
<comment type="caution">
    <text evidence="2">The sequence shown here is derived from an EMBL/GenBank/DDBJ whole genome shotgun (WGS) entry which is preliminary data.</text>
</comment>
<sequence length="151" mass="16388">MPRRNEGIGEQAHEQVHSIGGRLLRGGRQLAGGRRQAGGIEGGERERDAAVAVEVTGQRVGDVLLVNVERPVRRREQHVDVQERVVAVSRRLKVRHIGDDGGIEGADESPLRIDDDKLPLPARKAHPPPPPSVAVPVTLVRLALAGETRIM</sequence>
<evidence type="ECO:0008006" key="4">
    <source>
        <dbReference type="Google" id="ProtNLM"/>
    </source>
</evidence>
<keyword evidence="3" id="KW-1185">Reference proteome</keyword>
<feature type="compositionally biased region" description="Low complexity" evidence="1">
    <location>
        <begin position="20"/>
        <end position="34"/>
    </location>
</feature>
<feature type="region of interest" description="Disordered" evidence="1">
    <location>
        <begin position="1"/>
        <end position="47"/>
    </location>
</feature>
<evidence type="ECO:0000313" key="3">
    <source>
        <dbReference type="Proteomes" id="UP000639516"/>
    </source>
</evidence>
<organism evidence="2 3">
    <name type="scientific">Bradyrhizobium campsiandrae</name>
    <dbReference type="NCBI Taxonomy" id="1729892"/>
    <lineage>
        <taxon>Bacteria</taxon>
        <taxon>Pseudomonadati</taxon>
        <taxon>Pseudomonadota</taxon>
        <taxon>Alphaproteobacteria</taxon>
        <taxon>Hyphomicrobiales</taxon>
        <taxon>Nitrobacteraceae</taxon>
        <taxon>Bradyrhizobium</taxon>
    </lineage>
</organism>
<dbReference type="Proteomes" id="UP000639516">
    <property type="component" value="Unassembled WGS sequence"/>
</dbReference>
<accession>A0ABR7UHG4</accession>
<name>A0ABR7UHG4_9BRAD</name>
<evidence type="ECO:0000256" key="1">
    <source>
        <dbReference type="SAM" id="MobiDB-lite"/>
    </source>
</evidence>